<name>A0ABD3H461_9MARC</name>
<feature type="region of interest" description="Disordered" evidence="2">
    <location>
        <begin position="384"/>
        <end position="414"/>
    </location>
</feature>
<gene>
    <name evidence="4" type="ORF">R1sor_008871</name>
</gene>
<proteinExistence type="predicted"/>
<evidence type="ECO:0000256" key="2">
    <source>
        <dbReference type="SAM" id="MobiDB-lite"/>
    </source>
</evidence>
<evidence type="ECO:0000259" key="3">
    <source>
        <dbReference type="PROSITE" id="PS50966"/>
    </source>
</evidence>
<evidence type="ECO:0000256" key="1">
    <source>
        <dbReference type="PROSITE-ProRule" id="PRU00325"/>
    </source>
</evidence>
<feature type="compositionally biased region" description="Polar residues" evidence="2">
    <location>
        <begin position="430"/>
        <end position="442"/>
    </location>
</feature>
<dbReference type="PROSITE" id="PS50966">
    <property type="entry name" value="ZF_SWIM"/>
    <property type="match status" value="1"/>
</dbReference>
<feature type="region of interest" description="Disordered" evidence="2">
    <location>
        <begin position="430"/>
        <end position="457"/>
    </location>
</feature>
<evidence type="ECO:0000313" key="4">
    <source>
        <dbReference type="EMBL" id="KAL3686297.1"/>
    </source>
</evidence>
<keyword evidence="1" id="KW-0863">Zinc-finger</keyword>
<sequence>MDACAQLSDPLFLDIQLVPTEPDGTTTISAQFCALRWKLQPSSVYINERREILDRQSTVLVNQSKPGFWVLKAGLTYIVFGTAADLTPPVVRDKDGASRTASKINWEGVDCSSSIVSGFEACLQIEGTSELAKLQLPNFQHRPVSQLPDSYDGNLIFELPPSSPDELSKKGVALVGMDRGNDCWLWTKCITTSAQILYVRGGGNGPTMHELTLQAADRLGTTDTFEKAFDIAVRQTDPLRNIPHTINGDINTTTYKRKGHASSTIRSGDTHRHDRVAVTSQVTRRVKARLHFDFTTTHSIPEEIPLPTTHTPEDMALPTQAYQITTLSSSTDLSTELQADDDLHEISQQDGPSYFQAQEDDAIHAEDATESLHRQDTTDLLQTPQVGNAAGSFPLQQDLNHESPDQHDAAHPPEQLYGMANTNIMDLSSDSELRQSQAQAGQRTHPIDAHPRTDQDSDDDVVVLRVTPRALPPTRAFPINVPTLDEMVDQLPVGVMQNGQAVVEQDVDKRFWHLSRIHPSGNPACNAAMTGRGAPRSLCKTKIKVSGRTVRGVATVTPSFVRYTKFQGVEKPRQFWFCPSMTCLYAQGSIHCKFQKPCVPEVMPVLTGTDLSQEEVDFLTERGIQLVNRVPRTITVATDRPSVMDIRINVDAYPQKVISAAPDFHFQARGTKPCRRKTSPSGACLKKLQLARTTTMMLTRSWSVSEGNGYGRMYRISTHLNADVRFYIVQLCCFPTCSCGDFFERESMRSTFFPCKHIYWVYMNILGLRPDANIMHQPVF</sequence>
<feature type="domain" description="SWIM-type" evidence="3">
    <location>
        <begin position="727"/>
        <end position="766"/>
    </location>
</feature>
<protein>
    <recommendedName>
        <fullName evidence="3">SWIM-type domain-containing protein</fullName>
    </recommendedName>
</protein>
<keyword evidence="5" id="KW-1185">Reference proteome</keyword>
<dbReference type="Proteomes" id="UP001633002">
    <property type="component" value="Unassembled WGS sequence"/>
</dbReference>
<dbReference type="EMBL" id="JBJQOH010000005">
    <property type="protein sequence ID" value="KAL3686297.1"/>
    <property type="molecule type" value="Genomic_DNA"/>
</dbReference>
<reference evidence="4 5" key="1">
    <citation type="submission" date="2024-09" db="EMBL/GenBank/DDBJ databases">
        <title>Chromosome-scale assembly of Riccia sorocarpa.</title>
        <authorList>
            <person name="Paukszto L."/>
        </authorList>
    </citation>
    <scope>NUCLEOTIDE SEQUENCE [LARGE SCALE GENOMIC DNA]</scope>
    <source>
        <strain evidence="4">LP-2024</strain>
        <tissue evidence="4">Aerial parts of the thallus</tissue>
    </source>
</reference>
<keyword evidence="1" id="KW-0862">Zinc</keyword>
<keyword evidence="1" id="KW-0479">Metal-binding</keyword>
<feature type="compositionally biased region" description="Basic and acidic residues" evidence="2">
    <location>
        <begin position="445"/>
        <end position="455"/>
    </location>
</feature>
<organism evidence="4 5">
    <name type="scientific">Riccia sorocarpa</name>
    <dbReference type="NCBI Taxonomy" id="122646"/>
    <lineage>
        <taxon>Eukaryota</taxon>
        <taxon>Viridiplantae</taxon>
        <taxon>Streptophyta</taxon>
        <taxon>Embryophyta</taxon>
        <taxon>Marchantiophyta</taxon>
        <taxon>Marchantiopsida</taxon>
        <taxon>Marchantiidae</taxon>
        <taxon>Marchantiales</taxon>
        <taxon>Ricciaceae</taxon>
        <taxon>Riccia</taxon>
    </lineage>
</organism>
<evidence type="ECO:0000313" key="5">
    <source>
        <dbReference type="Proteomes" id="UP001633002"/>
    </source>
</evidence>
<feature type="compositionally biased region" description="Basic and acidic residues" evidence="2">
    <location>
        <begin position="399"/>
        <end position="411"/>
    </location>
</feature>
<accession>A0ABD3H461</accession>
<dbReference type="GO" id="GO:0008270">
    <property type="term" value="F:zinc ion binding"/>
    <property type="evidence" value="ECO:0007669"/>
    <property type="project" value="UniProtKB-KW"/>
</dbReference>
<dbReference type="AlphaFoldDB" id="A0ABD3H461"/>
<dbReference type="InterPro" id="IPR007527">
    <property type="entry name" value="Znf_SWIM"/>
</dbReference>
<comment type="caution">
    <text evidence="4">The sequence shown here is derived from an EMBL/GenBank/DDBJ whole genome shotgun (WGS) entry which is preliminary data.</text>
</comment>